<reference evidence="4 5" key="1">
    <citation type="submission" date="2018-04" db="EMBL/GenBank/DDBJ databases">
        <title>Genomic Encyclopedia of Archaeal and Bacterial Type Strains, Phase II (KMG-II): from individual species to whole genera.</title>
        <authorList>
            <person name="Goeker M."/>
        </authorList>
    </citation>
    <scope>NUCLEOTIDE SEQUENCE [LARGE SCALE GENOMIC DNA]</scope>
    <source>
        <strain evidence="4 5">DSM 23382</strain>
    </source>
</reference>
<name>A0A2T5VE47_9HYPH</name>
<organism evidence="4 5">
    <name type="scientific">Breoghania corrubedonensis</name>
    <dbReference type="NCBI Taxonomy" id="665038"/>
    <lineage>
        <taxon>Bacteria</taxon>
        <taxon>Pseudomonadati</taxon>
        <taxon>Pseudomonadota</taxon>
        <taxon>Alphaproteobacteria</taxon>
        <taxon>Hyphomicrobiales</taxon>
        <taxon>Stappiaceae</taxon>
        <taxon>Breoghania</taxon>
    </lineage>
</organism>
<dbReference type="SUPFAM" id="SSF56784">
    <property type="entry name" value="HAD-like"/>
    <property type="match status" value="1"/>
</dbReference>
<dbReference type="PANTHER" id="PTHR43344">
    <property type="entry name" value="PHOSPHOSERINE PHOSPHATASE"/>
    <property type="match status" value="1"/>
</dbReference>
<dbReference type="InterPro" id="IPR036412">
    <property type="entry name" value="HAD-like_sf"/>
</dbReference>
<dbReference type="GO" id="GO:0016787">
    <property type="term" value="F:hydrolase activity"/>
    <property type="evidence" value="ECO:0007669"/>
    <property type="project" value="UniProtKB-KW"/>
</dbReference>
<dbReference type="Pfam" id="PF12710">
    <property type="entry name" value="HAD"/>
    <property type="match status" value="1"/>
</dbReference>
<dbReference type="OrthoDB" id="8456564at2"/>
<evidence type="ECO:0000256" key="2">
    <source>
        <dbReference type="ARBA" id="ARBA00022801"/>
    </source>
</evidence>
<keyword evidence="5" id="KW-1185">Reference proteome</keyword>
<keyword evidence="2 4" id="KW-0378">Hydrolase</keyword>
<dbReference type="Gene3D" id="1.20.1440.100">
    <property type="entry name" value="SG protein - dephosphorylation function"/>
    <property type="match status" value="1"/>
</dbReference>
<dbReference type="InterPro" id="IPR006385">
    <property type="entry name" value="HAD_hydro_SerB1"/>
</dbReference>
<dbReference type="Gene3D" id="3.40.50.1000">
    <property type="entry name" value="HAD superfamily/HAD-like"/>
    <property type="match status" value="1"/>
</dbReference>
<dbReference type="NCBIfam" id="TIGR01490">
    <property type="entry name" value="HAD-SF-IB-hyp1"/>
    <property type="match status" value="1"/>
</dbReference>
<dbReference type="Proteomes" id="UP000244081">
    <property type="component" value="Unassembled WGS sequence"/>
</dbReference>
<dbReference type="CDD" id="cd02612">
    <property type="entry name" value="HAD_PGPPase"/>
    <property type="match status" value="1"/>
</dbReference>
<proteinExistence type="predicted"/>
<dbReference type="EMBL" id="QAYG01000001">
    <property type="protein sequence ID" value="PTW62030.1"/>
    <property type="molecule type" value="Genomic_DNA"/>
</dbReference>
<sequence length="251" mass="28099">MDCPTTPPSLETATAIGERFAFFDVDETLVKFKSMFSFDAFWSWNAGPLASLIGGLRHRRFMSRMTRYVEHGRSREFINALYYSRFAGRSEEQTRSLVARWFEQMKAMPGGIYIPATLEILREHQRQGTAIVLVSGSFIELLAPIAEELAVDHILATRLEIVGGQYTGKILPPQMIGAGKAFAARALLAERRADASACWAYGDHVSDLPLLEEVGHPHIVSSDPLMKEMAEERGWGFIEPDIDPFDHHSGL</sequence>
<gene>
    <name evidence="4" type="ORF">C8N35_10162</name>
</gene>
<dbReference type="PANTHER" id="PTHR43344:SF13">
    <property type="entry name" value="PHOSPHATASE RV3661-RELATED"/>
    <property type="match status" value="1"/>
</dbReference>
<protein>
    <submittedName>
        <fullName evidence="4">HAD superfamily hydrolase (TIGR01490 family)</fullName>
    </submittedName>
</protein>
<keyword evidence="1" id="KW-0479">Metal-binding</keyword>
<evidence type="ECO:0000256" key="3">
    <source>
        <dbReference type="ARBA" id="ARBA00022842"/>
    </source>
</evidence>
<accession>A0A2T5VE47</accession>
<dbReference type="NCBIfam" id="TIGR01488">
    <property type="entry name" value="HAD-SF-IB"/>
    <property type="match status" value="1"/>
</dbReference>
<evidence type="ECO:0000256" key="1">
    <source>
        <dbReference type="ARBA" id="ARBA00022723"/>
    </source>
</evidence>
<evidence type="ECO:0000313" key="4">
    <source>
        <dbReference type="EMBL" id="PTW62030.1"/>
    </source>
</evidence>
<keyword evidence="3" id="KW-0460">Magnesium</keyword>
<dbReference type="InterPro" id="IPR050582">
    <property type="entry name" value="HAD-like_SerB"/>
</dbReference>
<comment type="caution">
    <text evidence="4">The sequence shown here is derived from an EMBL/GenBank/DDBJ whole genome shotgun (WGS) entry which is preliminary data.</text>
</comment>
<evidence type="ECO:0000313" key="5">
    <source>
        <dbReference type="Proteomes" id="UP000244081"/>
    </source>
</evidence>
<dbReference type="AlphaFoldDB" id="A0A2T5VE47"/>
<dbReference type="InterPro" id="IPR023214">
    <property type="entry name" value="HAD_sf"/>
</dbReference>
<dbReference type="RefSeq" id="WP_107987654.1">
    <property type="nucleotide sequence ID" value="NZ_QAYG01000001.1"/>
</dbReference>
<dbReference type="GO" id="GO:0046872">
    <property type="term" value="F:metal ion binding"/>
    <property type="evidence" value="ECO:0007669"/>
    <property type="project" value="UniProtKB-KW"/>
</dbReference>